<organism evidence="4 5">
    <name type="scientific">Candidatus Scalindua arabica</name>
    <dbReference type="NCBI Taxonomy" id="1127984"/>
    <lineage>
        <taxon>Bacteria</taxon>
        <taxon>Pseudomonadati</taxon>
        <taxon>Planctomycetota</taxon>
        <taxon>Candidatus Brocadiia</taxon>
        <taxon>Candidatus Brocadiales</taxon>
        <taxon>Candidatus Scalinduaceae</taxon>
        <taxon>Candidatus Scalindua</taxon>
    </lineage>
</organism>
<sequence>MVVNSLSKETTRDTIQIDVLLSEDQIAQEFIAALARHELPEKFFYWFPLSIRAWLNLCNDGAYRNFIRSLSVLQTHASDLVSMLPTGPIEVISLGAGQGTKDLLLLEQLRQQGRTPRYRPVDASQGLLELACQTAREHQFDCRGLKADLSNSTHLTALQANRDDPPRLIMILGNTMGAFDPLTLPRQLAAMLRPQDFLLLDGELFSPTETLTGYDNPINRQFAFGPLRSVGLSEPRDGTLHFATDRDDRQPGLYRVRKHFQAAQDLTIMLAGETVRLIAGAHIEMNWSYKYDRETFVSLLTTAGLQPVAQYDSADKQFLTLLATRSP</sequence>
<comment type="caution">
    <text evidence="4">The sequence shown here is derived from an EMBL/GenBank/DDBJ whole genome shotgun (WGS) entry which is preliminary data.</text>
</comment>
<evidence type="ECO:0000313" key="4">
    <source>
        <dbReference type="EMBL" id="MBS1258128.1"/>
    </source>
</evidence>
<name>A0A941W2Q5_9BACT</name>
<dbReference type="PIRSF" id="PIRSF018005">
    <property type="entry name" value="UCP018005"/>
    <property type="match status" value="1"/>
</dbReference>
<dbReference type="GO" id="GO:0032259">
    <property type="term" value="P:methylation"/>
    <property type="evidence" value="ECO:0007669"/>
    <property type="project" value="UniProtKB-KW"/>
</dbReference>
<dbReference type="InterPro" id="IPR051128">
    <property type="entry name" value="EgtD_Methyltrsf_superfamily"/>
</dbReference>
<dbReference type="AlphaFoldDB" id="A0A941W2Q5"/>
<dbReference type="PANTHER" id="PTHR43397:SF1">
    <property type="entry name" value="ERGOTHIONEINE BIOSYNTHESIS PROTEIN 1"/>
    <property type="match status" value="1"/>
</dbReference>
<dbReference type="EMBL" id="JAANXD010000049">
    <property type="protein sequence ID" value="MBS1258128.1"/>
    <property type="molecule type" value="Genomic_DNA"/>
</dbReference>
<evidence type="ECO:0000256" key="1">
    <source>
        <dbReference type="ARBA" id="ARBA00022603"/>
    </source>
</evidence>
<proteinExistence type="predicted"/>
<dbReference type="InterPro" id="IPR017804">
    <property type="entry name" value="MeTrfase_EgtD-like"/>
</dbReference>
<protein>
    <submittedName>
        <fullName evidence="4">Histidine N-alpha-methyltransferase</fullName>
    </submittedName>
</protein>
<dbReference type="InterPro" id="IPR019257">
    <property type="entry name" value="MeTrfase_dom"/>
</dbReference>
<evidence type="ECO:0000313" key="5">
    <source>
        <dbReference type="Proteomes" id="UP000722750"/>
    </source>
</evidence>
<keyword evidence="1" id="KW-0489">Methyltransferase</keyword>
<evidence type="ECO:0000256" key="2">
    <source>
        <dbReference type="ARBA" id="ARBA00022679"/>
    </source>
</evidence>
<dbReference type="Proteomes" id="UP000722750">
    <property type="component" value="Unassembled WGS sequence"/>
</dbReference>
<feature type="domain" description="Histidine-specific methyltransferase SAM-dependent" evidence="3">
    <location>
        <begin position="28"/>
        <end position="323"/>
    </location>
</feature>
<dbReference type="InterPro" id="IPR029063">
    <property type="entry name" value="SAM-dependent_MTases_sf"/>
</dbReference>
<evidence type="ECO:0000259" key="3">
    <source>
        <dbReference type="Pfam" id="PF10017"/>
    </source>
</evidence>
<dbReference type="GO" id="GO:0008168">
    <property type="term" value="F:methyltransferase activity"/>
    <property type="evidence" value="ECO:0007669"/>
    <property type="project" value="UniProtKB-KW"/>
</dbReference>
<dbReference type="SUPFAM" id="SSF53335">
    <property type="entry name" value="S-adenosyl-L-methionine-dependent methyltransferases"/>
    <property type="match status" value="1"/>
</dbReference>
<accession>A0A941W2Q5</accession>
<reference evidence="4" key="1">
    <citation type="journal article" date="2021" name="ISME J.">
        <title>Fine-scale metabolic discontinuity in a stratified prokaryote microbiome of a Red Sea deep halocline.</title>
        <authorList>
            <person name="Michoud G."/>
            <person name="Ngugi D.K."/>
            <person name="Barozzi A."/>
            <person name="Merlino G."/>
            <person name="Calleja M.L."/>
            <person name="Delgado-Huertas A."/>
            <person name="Moran X.A.G."/>
            <person name="Daffonchio D."/>
        </authorList>
    </citation>
    <scope>NUCLEOTIDE SEQUENCE</scope>
    <source>
        <strain evidence="4">SuakinDeep_MAG55_1</strain>
    </source>
</reference>
<dbReference type="Pfam" id="PF10017">
    <property type="entry name" value="Methyltransf_33"/>
    <property type="match status" value="1"/>
</dbReference>
<keyword evidence="2" id="KW-0808">Transferase</keyword>
<dbReference type="PANTHER" id="PTHR43397">
    <property type="entry name" value="ERGOTHIONEINE BIOSYNTHESIS PROTEIN 1"/>
    <property type="match status" value="1"/>
</dbReference>
<gene>
    <name evidence="4" type="ORF">MAG551_01181</name>
</gene>
<dbReference type="Gene3D" id="3.40.50.150">
    <property type="entry name" value="Vaccinia Virus protein VP39"/>
    <property type="match status" value="1"/>
</dbReference>